<proteinExistence type="inferred from homology"/>
<dbReference type="AlphaFoldDB" id="A0A7W8BTG6"/>
<keyword evidence="4" id="KW-1185">Reference proteome</keyword>
<dbReference type="PANTHER" id="PTHR43000">
    <property type="entry name" value="DTDP-D-GLUCOSE 4,6-DEHYDRATASE-RELATED"/>
    <property type="match status" value="1"/>
</dbReference>
<comment type="caution">
    <text evidence="3">The sequence shown here is derived from an EMBL/GenBank/DDBJ whole genome shotgun (WGS) entry which is preliminary data.</text>
</comment>
<evidence type="ECO:0000259" key="2">
    <source>
        <dbReference type="Pfam" id="PF01370"/>
    </source>
</evidence>
<dbReference type="SUPFAM" id="SSF51735">
    <property type="entry name" value="NAD(P)-binding Rossmann-fold domains"/>
    <property type="match status" value="1"/>
</dbReference>
<dbReference type="InterPro" id="IPR036291">
    <property type="entry name" value="NAD(P)-bd_dom_sf"/>
</dbReference>
<keyword evidence="3" id="KW-0413">Isomerase</keyword>
<evidence type="ECO:0000313" key="3">
    <source>
        <dbReference type="EMBL" id="MBB5128141.1"/>
    </source>
</evidence>
<evidence type="ECO:0000313" key="4">
    <source>
        <dbReference type="Proteomes" id="UP000568022"/>
    </source>
</evidence>
<accession>A0A7W8BTG6</accession>
<feature type="domain" description="NAD-dependent epimerase/dehydratase" evidence="2">
    <location>
        <begin position="5"/>
        <end position="219"/>
    </location>
</feature>
<dbReference type="Gene3D" id="3.90.25.10">
    <property type="entry name" value="UDP-galactose 4-epimerase, domain 1"/>
    <property type="match status" value="1"/>
</dbReference>
<dbReference type="EMBL" id="JACHJE010000012">
    <property type="protein sequence ID" value="MBB5128141.1"/>
    <property type="molecule type" value="Genomic_DNA"/>
</dbReference>
<protein>
    <submittedName>
        <fullName evidence="3">UDP-glucose 4-epimerase</fullName>
        <ecNumber evidence="3">5.1.3.2</ecNumber>
    </submittedName>
</protein>
<dbReference type="EC" id="5.1.3.2" evidence="3"/>
<sequence>MADRALVTGAAGAIGEAVVGELVRRGFEVDAWDLVEPCPGRGVTAAVVDLRRPVDPALVRDYRLVVHLASVTENRDDRSGLLDHLSSLSMTAHLLDALTERVPGAVVTTSSQLVYASGPQHPDERAPVAAATGFAAAKIASEAFVEAYGHRSGVPTAVFRLANIVGPATRRGVIHDFVRRAGEAAGTTGVVGITGSTHHRRSFLSLEDCASAIVELSDALPGAALGQRVVNVANRDSVSIADVADVVAEVTGVTFTVEEHSDELAWRGDAGTVLPDTARLTATGWSPRATSREAVHQAAAGLWASWAHR</sequence>
<dbReference type="InterPro" id="IPR001509">
    <property type="entry name" value="Epimerase_deHydtase"/>
</dbReference>
<dbReference type="Pfam" id="PF01370">
    <property type="entry name" value="Epimerase"/>
    <property type="match status" value="1"/>
</dbReference>
<name>A0A7W8BTG6_9ACTN</name>
<dbReference type="GO" id="GO:0003978">
    <property type="term" value="F:UDP-glucose 4-epimerase activity"/>
    <property type="evidence" value="ECO:0007669"/>
    <property type="project" value="UniProtKB-EC"/>
</dbReference>
<organism evidence="3 4">
    <name type="scientific">Streptomyces griseoloalbus</name>
    <dbReference type="NCBI Taxonomy" id="67303"/>
    <lineage>
        <taxon>Bacteria</taxon>
        <taxon>Bacillati</taxon>
        <taxon>Actinomycetota</taxon>
        <taxon>Actinomycetes</taxon>
        <taxon>Kitasatosporales</taxon>
        <taxon>Streptomycetaceae</taxon>
        <taxon>Streptomyces</taxon>
    </lineage>
</organism>
<evidence type="ECO:0000256" key="1">
    <source>
        <dbReference type="ARBA" id="ARBA00007637"/>
    </source>
</evidence>
<dbReference type="Proteomes" id="UP000568022">
    <property type="component" value="Unassembled WGS sequence"/>
</dbReference>
<reference evidence="3 4" key="1">
    <citation type="submission" date="2020-08" db="EMBL/GenBank/DDBJ databases">
        <title>Genomic Encyclopedia of Type Strains, Phase III (KMG-III): the genomes of soil and plant-associated and newly described type strains.</title>
        <authorList>
            <person name="Whitman W."/>
        </authorList>
    </citation>
    <scope>NUCLEOTIDE SEQUENCE [LARGE SCALE GENOMIC DNA]</scope>
    <source>
        <strain evidence="3 4">CECT 3226</strain>
    </source>
</reference>
<gene>
    <name evidence="3" type="ORF">FHS32_004916</name>
</gene>
<dbReference type="Gene3D" id="3.40.50.720">
    <property type="entry name" value="NAD(P)-binding Rossmann-like Domain"/>
    <property type="match status" value="1"/>
</dbReference>
<comment type="similarity">
    <text evidence="1">Belongs to the NAD(P)-dependent epimerase/dehydratase family.</text>
</comment>